<evidence type="ECO:0000256" key="2">
    <source>
        <dbReference type="ARBA" id="ARBA00022801"/>
    </source>
</evidence>
<name>A0ABT9U793_PAEHA</name>
<dbReference type="Gene3D" id="2.115.10.20">
    <property type="entry name" value="Glycosyl hydrolase domain, family 43"/>
    <property type="match status" value="1"/>
</dbReference>
<proteinExistence type="inferred from homology"/>
<evidence type="ECO:0000313" key="4">
    <source>
        <dbReference type="EMBL" id="MDQ0115519.1"/>
    </source>
</evidence>
<evidence type="ECO:0000313" key="5">
    <source>
        <dbReference type="Proteomes" id="UP001229346"/>
    </source>
</evidence>
<organism evidence="4 5">
    <name type="scientific">Paenibacillus harenae</name>
    <dbReference type="NCBI Taxonomy" id="306543"/>
    <lineage>
        <taxon>Bacteria</taxon>
        <taxon>Bacillati</taxon>
        <taxon>Bacillota</taxon>
        <taxon>Bacilli</taxon>
        <taxon>Bacillales</taxon>
        <taxon>Paenibacillaceae</taxon>
        <taxon>Paenibacillus</taxon>
    </lineage>
</organism>
<keyword evidence="3" id="KW-0326">Glycosidase</keyword>
<accession>A0ABT9U793</accession>
<comment type="similarity">
    <text evidence="1">Belongs to the glycosyl hydrolase 43 family.</text>
</comment>
<dbReference type="Proteomes" id="UP001229346">
    <property type="component" value="Unassembled WGS sequence"/>
</dbReference>
<dbReference type="InterPro" id="IPR006710">
    <property type="entry name" value="Glyco_hydro_43"/>
</dbReference>
<gene>
    <name evidence="4" type="ORF">J2T15_004986</name>
</gene>
<dbReference type="SUPFAM" id="SSF75005">
    <property type="entry name" value="Arabinanase/levansucrase/invertase"/>
    <property type="match status" value="1"/>
</dbReference>
<dbReference type="InterPro" id="IPR023296">
    <property type="entry name" value="Glyco_hydro_beta-prop_sf"/>
</dbReference>
<comment type="caution">
    <text evidence="4">The sequence shown here is derived from an EMBL/GenBank/DDBJ whole genome shotgun (WGS) entry which is preliminary data.</text>
</comment>
<keyword evidence="5" id="KW-1185">Reference proteome</keyword>
<evidence type="ECO:0008006" key="6">
    <source>
        <dbReference type="Google" id="ProtNLM"/>
    </source>
</evidence>
<evidence type="ECO:0000256" key="3">
    <source>
        <dbReference type="ARBA" id="ARBA00023295"/>
    </source>
</evidence>
<keyword evidence="2" id="KW-0378">Hydrolase</keyword>
<dbReference type="Pfam" id="PF04616">
    <property type="entry name" value="Glyco_hydro_43"/>
    <property type="match status" value="1"/>
</dbReference>
<evidence type="ECO:0000256" key="1">
    <source>
        <dbReference type="ARBA" id="ARBA00009865"/>
    </source>
</evidence>
<reference evidence="4 5" key="1">
    <citation type="submission" date="2023-07" db="EMBL/GenBank/DDBJ databases">
        <title>Sorghum-associated microbial communities from plants grown in Nebraska, USA.</title>
        <authorList>
            <person name="Schachtman D."/>
        </authorList>
    </citation>
    <scope>NUCLEOTIDE SEQUENCE [LARGE SCALE GENOMIC DNA]</scope>
    <source>
        <strain evidence="4 5">CC482</strain>
    </source>
</reference>
<protein>
    <recommendedName>
        <fullName evidence="6">Glycosyl hydrolase family 32 N-terminal domain-containing protein</fullName>
    </recommendedName>
</protein>
<sequence length="179" mass="20527">MMLDCKDIQIRDPFVLPMPVEGKYYMFGSTDKNIWGAGTGFDAYVSRDLLHWEGPHPVFRPAVDFFSDTNFWAPEVYAYGSRYYMFAMFRRRDNGLLGTAVLAAGGTAFSERRRTWHGIPHVRRPADAHHSCTEPDARREADFPGAYRARWRCTRKGFRPIGVEKPQFMANCGFCAPSE</sequence>
<dbReference type="EMBL" id="JAUSSU010000011">
    <property type="protein sequence ID" value="MDQ0115519.1"/>
    <property type="molecule type" value="Genomic_DNA"/>
</dbReference>